<evidence type="ECO:0000313" key="2">
    <source>
        <dbReference type="EMBL" id="OWR49980.1"/>
    </source>
</evidence>
<dbReference type="Proteomes" id="UP000007151">
    <property type="component" value="Unassembled WGS sequence"/>
</dbReference>
<dbReference type="AlphaFoldDB" id="A0A212F8C0"/>
<accession>A0A212F8C0</accession>
<keyword evidence="1" id="KW-0472">Membrane</keyword>
<dbReference type="InParanoid" id="A0A212F8C0"/>
<dbReference type="eggNOG" id="ENOG502T7FK">
    <property type="taxonomic scope" value="Eukaryota"/>
</dbReference>
<dbReference type="EMBL" id="AGBW02009762">
    <property type="protein sequence ID" value="OWR49980.1"/>
    <property type="molecule type" value="Genomic_DNA"/>
</dbReference>
<keyword evidence="1" id="KW-0812">Transmembrane</keyword>
<evidence type="ECO:0000313" key="3">
    <source>
        <dbReference type="Proteomes" id="UP000007151"/>
    </source>
</evidence>
<gene>
    <name evidence="2" type="ORF">KGM_211006</name>
</gene>
<keyword evidence="1" id="KW-1133">Transmembrane helix</keyword>
<organism evidence="2 3">
    <name type="scientific">Danaus plexippus plexippus</name>
    <dbReference type="NCBI Taxonomy" id="278856"/>
    <lineage>
        <taxon>Eukaryota</taxon>
        <taxon>Metazoa</taxon>
        <taxon>Ecdysozoa</taxon>
        <taxon>Arthropoda</taxon>
        <taxon>Hexapoda</taxon>
        <taxon>Insecta</taxon>
        <taxon>Pterygota</taxon>
        <taxon>Neoptera</taxon>
        <taxon>Endopterygota</taxon>
        <taxon>Lepidoptera</taxon>
        <taxon>Glossata</taxon>
        <taxon>Ditrysia</taxon>
        <taxon>Papilionoidea</taxon>
        <taxon>Nymphalidae</taxon>
        <taxon>Danainae</taxon>
        <taxon>Danaini</taxon>
        <taxon>Danaina</taxon>
        <taxon>Danaus</taxon>
        <taxon>Danaus</taxon>
    </lineage>
</organism>
<feature type="transmembrane region" description="Helical" evidence="1">
    <location>
        <begin position="148"/>
        <end position="166"/>
    </location>
</feature>
<name>A0A212F8C0_DANPL</name>
<dbReference type="KEGG" id="dpl:KGM_211006"/>
<comment type="caution">
    <text evidence="2">The sequence shown here is derived from an EMBL/GenBank/DDBJ whole genome shotgun (WGS) entry which is preliminary data.</text>
</comment>
<proteinExistence type="predicted"/>
<sequence length="303" mass="33148">MSILDRIPKLEVCCGCVTDLKTAAAIIAVLGIVTSPAVSWAIVRHAYVIKVTCALTAKSSSPDVVDINLNNGLSFGFGGNSGMGFGCLNKPKEKNNTFLRRQNPDNDETTENFILFVKYSGWIVLIADVVFLVSSINLLTKLFQGSDVNATFIFLVAGLVSVLLTFIYGMTYVGICVFITGVNTAGFLCMPPCKELYEVSSPMKLVANVFRWLLFSSELLLLASIFGFLLGIFYITGVNTAGFLCIPPCKELYEVSSPMKLVANVFRWLLFSSELLLLASIFGFLLGIFYVQNAKVTPKVSWE</sequence>
<evidence type="ECO:0000256" key="1">
    <source>
        <dbReference type="SAM" id="Phobius"/>
    </source>
</evidence>
<feature type="transmembrane region" description="Helical" evidence="1">
    <location>
        <begin position="119"/>
        <end position="139"/>
    </location>
</feature>
<feature type="transmembrane region" description="Helical" evidence="1">
    <location>
        <begin position="212"/>
        <end position="235"/>
    </location>
</feature>
<feature type="transmembrane region" description="Helical" evidence="1">
    <location>
        <begin position="268"/>
        <end position="291"/>
    </location>
</feature>
<keyword evidence="3" id="KW-1185">Reference proteome</keyword>
<reference evidence="2 3" key="1">
    <citation type="journal article" date="2011" name="Cell">
        <title>The monarch butterfly genome yields insights into long-distance migration.</title>
        <authorList>
            <person name="Zhan S."/>
            <person name="Merlin C."/>
            <person name="Boore J.L."/>
            <person name="Reppert S.M."/>
        </authorList>
    </citation>
    <scope>NUCLEOTIDE SEQUENCE [LARGE SCALE GENOMIC DNA]</scope>
    <source>
        <strain evidence="2">F-2</strain>
    </source>
</reference>
<protein>
    <submittedName>
        <fullName evidence="2">Uncharacterized protein</fullName>
    </submittedName>
</protein>